<dbReference type="InterPro" id="IPR039065">
    <property type="entry name" value="AcoX-like"/>
</dbReference>
<evidence type="ECO:0000313" key="1">
    <source>
        <dbReference type="EMBL" id="SUZ51582.1"/>
    </source>
</evidence>
<dbReference type="SUPFAM" id="SSF111331">
    <property type="entry name" value="NAD kinase/diacylglycerol kinase-like"/>
    <property type="match status" value="1"/>
</dbReference>
<dbReference type="PANTHER" id="PTHR40697">
    <property type="entry name" value="ACETOIN CATABOLISM PROTEIN X"/>
    <property type="match status" value="1"/>
</dbReference>
<sequence length="208" mass="21997">MLTVGIITNPASGKDIRRLVSQSRVISNQEKINIVRRILAGLEASGVEKILLMPDYSNLSIAAAREYGGNMQIESLDMPVFNNDLDTTRAAENMALSGASAIVALGGDGTSRAASKKIGTVPLMPVSTGTNNVFPYLIEGTLAGLATGYVVTGTSNLEICAPQHKSLNIMVDSGQSDVALVDVAISRERFVGARAIWNIDSISELFLS</sequence>
<dbReference type="GO" id="GO:0003951">
    <property type="term" value="F:NAD+ kinase activity"/>
    <property type="evidence" value="ECO:0007669"/>
    <property type="project" value="InterPro"/>
</dbReference>
<dbReference type="InterPro" id="IPR016064">
    <property type="entry name" value="NAD/diacylglycerol_kinase_sf"/>
</dbReference>
<organism evidence="1">
    <name type="scientific">marine metagenome</name>
    <dbReference type="NCBI Taxonomy" id="408172"/>
    <lineage>
        <taxon>unclassified sequences</taxon>
        <taxon>metagenomes</taxon>
        <taxon>ecological metagenomes</taxon>
    </lineage>
</organism>
<reference evidence="1" key="1">
    <citation type="submission" date="2018-05" db="EMBL/GenBank/DDBJ databases">
        <authorList>
            <person name="Lanie J.A."/>
            <person name="Ng W.-L."/>
            <person name="Kazmierczak K.M."/>
            <person name="Andrzejewski T.M."/>
            <person name="Davidsen T.M."/>
            <person name="Wayne K.J."/>
            <person name="Tettelin H."/>
            <person name="Glass J.I."/>
            <person name="Rusch D."/>
            <person name="Podicherti R."/>
            <person name="Tsui H.-C.T."/>
            <person name="Winkler M.E."/>
        </authorList>
    </citation>
    <scope>NUCLEOTIDE SEQUENCE</scope>
</reference>
<name>A0A381NAF5_9ZZZZ</name>
<protein>
    <recommendedName>
        <fullName evidence="2">ATP-NAD kinase</fullName>
    </recommendedName>
</protein>
<dbReference type="InterPro" id="IPR017438">
    <property type="entry name" value="ATP-NAD_kinase_N"/>
</dbReference>
<gene>
    <name evidence="1" type="ORF">METZ01_LOCUS4436</name>
</gene>
<accession>A0A381NAF5</accession>
<dbReference type="Pfam" id="PF01513">
    <property type="entry name" value="NAD_kinase"/>
    <property type="match status" value="1"/>
</dbReference>
<feature type="non-terminal residue" evidence="1">
    <location>
        <position position="208"/>
    </location>
</feature>
<evidence type="ECO:0008006" key="2">
    <source>
        <dbReference type="Google" id="ProtNLM"/>
    </source>
</evidence>
<dbReference type="AlphaFoldDB" id="A0A381NAF5"/>
<dbReference type="InterPro" id="IPR002504">
    <property type="entry name" value="NADK"/>
</dbReference>
<proteinExistence type="predicted"/>
<dbReference type="Gene3D" id="3.40.50.10330">
    <property type="entry name" value="Probable inorganic polyphosphate/atp-NAD kinase, domain 1"/>
    <property type="match status" value="1"/>
</dbReference>
<dbReference type="PANTHER" id="PTHR40697:SF3">
    <property type="entry name" value="ACETOIN CATABOLISM PROTEIN X"/>
    <property type="match status" value="1"/>
</dbReference>
<dbReference type="GO" id="GO:0006741">
    <property type="term" value="P:NADP+ biosynthetic process"/>
    <property type="evidence" value="ECO:0007669"/>
    <property type="project" value="InterPro"/>
</dbReference>
<dbReference type="EMBL" id="UINC01000228">
    <property type="protein sequence ID" value="SUZ51582.1"/>
    <property type="molecule type" value="Genomic_DNA"/>
</dbReference>